<dbReference type="GO" id="GO:0005737">
    <property type="term" value="C:cytoplasm"/>
    <property type="evidence" value="ECO:0007669"/>
    <property type="project" value="TreeGrafter"/>
</dbReference>
<protein>
    <submittedName>
        <fullName evidence="5">Thiamine phosphate synthase</fullName>
    </submittedName>
</protein>
<accession>A0A9W6SS37</accession>
<keyword evidence="3" id="KW-0784">Thiamine biosynthesis</keyword>
<gene>
    <name evidence="5" type="ORF">Afil01_57470</name>
</gene>
<dbReference type="EMBL" id="BSTX01000004">
    <property type="protein sequence ID" value="GLZ80940.1"/>
    <property type="molecule type" value="Genomic_DNA"/>
</dbReference>
<dbReference type="InterPro" id="IPR013785">
    <property type="entry name" value="Aldolase_TIM"/>
</dbReference>
<comment type="function">
    <text evidence="1">Condenses 4-methyl-5-(beta-hydroxyethyl)thiazole monophosphate (THZ-P) and 2-methyl-4-amino-5-hydroxymethyl pyrimidine pyrophosphate (HMP-PP) to form thiamine monophosphate (TMP).</text>
</comment>
<dbReference type="PANTHER" id="PTHR20857">
    <property type="entry name" value="THIAMINE-PHOSPHATE PYROPHOSPHORYLASE"/>
    <property type="match status" value="1"/>
</dbReference>
<keyword evidence="6" id="KW-1185">Reference proteome</keyword>
<evidence type="ECO:0000313" key="5">
    <source>
        <dbReference type="EMBL" id="GLZ80940.1"/>
    </source>
</evidence>
<dbReference type="InterPro" id="IPR036206">
    <property type="entry name" value="ThiamineP_synth_sf"/>
</dbReference>
<dbReference type="InterPro" id="IPR022998">
    <property type="entry name" value="ThiamineP_synth_TenI"/>
</dbReference>
<evidence type="ECO:0000313" key="6">
    <source>
        <dbReference type="Proteomes" id="UP001165079"/>
    </source>
</evidence>
<dbReference type="Proteomes" id="UP001165079">
    <property type="component" value="Unassembled WGS sequence"/>
</dbReference>
<dbReference type="Gene3D" id="3.20.20.70">
    <property type="entry name" value="Aldolase class I"/>
    <property type="match status" value="1"/>
</dbReference>
<evidence type="ECO:0000259" key="4">
    <source>
        <dbReference type="Pfam" id="PF02581"/>
    </source>
</evidence>
<evidence type="ECO:0000256" key="3">
    <source>
        <dbReference type="ARBA" id="ARBA00022977"/>
    </source>
</evidence>
<dbReference type="GO" id="GO:0009228">
    <property type="term" value="P:thiamine biosynthetic process"/>
    <property type="evidence" value="ECO:0007669"/>
    <property type="project" value="UniProtKB-KW"/>
</dbReference>
<dbReference type="Pfam" id="PF02581">
    <property type="entry name" value="TMP-TENI"/>
    <property type="match status" value="1"/>
</dbReference>
<organism evidence="5 6">
    <name type="scientific">Actinorhabdospora filicis</name>
    <dbReference type="NCBI Taxonomy" id="1785913"/>
    <lineage>
        <taxon>Bacteria</taxon>
        <taxon>Bacillati</taxon>
        <taxon>Actinomycetota</taxon>
        <taxon>Actinomycetes</taxon>
        <taxon>Micromonosporales</taxon>
        <taxon>Micromonosporaceae</taxon>
        <taxon>Actinorhabdospora</taxon>
    </lineage>
</organism>
<dbReference type="GO" id="GO:0004789">
    <property type="term" value="F:thiamine-phosphate diphosphorylase activity"/>
    <property type="evidence" value="ECO:0007669"/>
    <property type="project" value="TreeGrafter"/>
</dbReference>
<feature type="domain" description="Thiamine phosphate synthase/TenI" evidence="4">
    <location>
        <begin position="6"/>
        <end position="175"/>
    </location>
</feature>
<dbReference type="SUPFAM" id="SSF51391">
    <property type="entry name" value="Thiamin phosphate synthase"/>
    <property type="match status" value="1"/>
</dbReference>
<name>A0A9W6SS37_9ACTN</name>
<dbReference type="RefSeq" id="WP_285666230.1">
    <property type="nucleotide sequence ID" value="NZ_BSTX01000004.1"/>
</dbReference>
<sequence>MTARLLLLTDGARSHHPLWTVMEAAIDAGVRQVVLREHGDPDRRLLATRLANLLGEVGGRLILAVRDVAPAWWQGAYHLAAAARPVDRAVFGRSCHNAAELAAAQAEGAAHVTVSPVYPTSSKPGYGLALGVAGLGALCAKAVVPVYALGGIDTPARIRECLGAGAHGVAVMGAIMRSRDPGVVAARLVEAAR</sequence>
<reference evidence="5" key="1">
    <citation type="submission" date="2023-03" db="EMBL/GenBank/DDBJ databases">
        <title>Actinorhabdospora filicis NBRC 111898.</title>
        <authorList>
            <person name="Ichikawa N."/>
            <person name="Sato H."/>
            <person name="Tonouchi N."/>
        </authorList>
    </citation>
    <scope>NUCLEOTIDE SEQUENCE</scope>
    <source>
        <strain evidence="5">NBRC 111898</strain>
    </source>
</reference>
<comment type="pathway">
    <text evidence="2">Cofactor biosynthesis; thiamine diphosphate biosynthesis.</text>
</comment>
<evidence type="ECO:0000256" key="1">
    <source>
        <dbReference type="ARBA" id="ARBA00003814"/>
    </source>
</evidence>
<comment type="caution">
    <text evidence="5">The sequence shown here is derived from an EMBL/GenBank/DDBJ whole genome shotgun (WGS) entry which is preliminary data.</text>
</comment>
<dbReference type="AlphaFoldDB" id="A0A9W6SS37"/>
<evidence type="ECO:0000256" key="2">
    <source>
        <dbReference type="ARBA" id="ARBA00004948"/>
    </source>
</evidence>
<proteinExistence type="predicted"/>
<dbReference type="PANTHER" id="PTHR20857:SF15">
    <property type="entry name" value="THIAMINE-PHOSPHATE SYNTHASE"/>
    <property type="match status" value="1"/>
</dbReference>
<dbReference type="CDD" id="cd00564">
    <property type="entry name" value="TMP_TenI"/>
    <property type="match status" value="1"/>
</dbReference>